<dbReference type="SUPFAM" id="SSF88946">
    <property type="entry name" value="Sigma2 domain of RNA polymerase sigma factors"/>
    <property type="match status" value="1"/>
</dbReference>
<dbReference type="Gene3D" id="1.10.10.10">
    <property type="entry name" value="Winged helix-like DNA-binding domain superfamily/Winged helix DNA-binding domain"/>
    <property type="match status" value="2"/>
</dbReference>
<comment type="similarity">
    <text evidence="1">Belongs to the sigma-70 factor family.</text>
</comment>
<accession>A0A0G2STN9</accession>
<dbReference type="SUPFAM" id="SSF88659">
    <property type="entry name" value="Sigma3 and sigma4 domains of RNA polymerase sigma factors"/>
    <property type="match status" value="2"/>
</dbReference>
<keyword evidence="2" id="KW-0805">Transcription regulation</keyword>
<dbReference type="AlphaFoldDB" id="A0A0G2STN9"/>
<feature type="domain" description="RNA polymerase sigma-70" evidence="6">
    <location>
        <begin position="285"/>
        <end position="298"/>
    </location>
</feature>
<evidence type="ECO:0000259" key="6">
    <source>
        <dbReference type="PROSITE" id="PS00715"/>
    </source>
</evidence>
<dbReference type="InterPro" id="IPR050239">
    <property type="entry name" value="Sigma-70_RNA_pol_init_factors"/>
</dbReference>
<evidence type="ECO:0000313" key="7">
    <source>
        <dbReference type="EMBL" id="AKC88635.1"/>
    </source>
</evidence>
<keyword evidence="4" id="KW-0238">DNA-binding</keyword>
<dbReference type="InterPro" id="IPR036388">
    <property type="entry name" value="WH-like_DNA-bd_sf"/>
</dbReference>
<dbReference type="InterPro" id="IPR013325">
    <property type="entry name" value="RNA_pol_sigma_r2"/>
</dbReference>
<dbReference type="InterPro" id="IPR007627">
    <property type="entry name" value="RNA_pol_sigma70_r2"/>
</dbReference>
<dbReference type="GO" id="GO:0016987">
    <property type="term" value="F:sigma factor activity"/>
    <property type="evidence" value="ECO:0007669"/>
    <property type="project" value="UniProtKB-KW"/>
</dbReference>
<dbReference type="GO" id="GO:0071482">
    <property type="term" value="P:cellular response to light stimulus"/>
    <property type="evidence" value="ECO:0007669"/>
    <property type="project" value="UniProtKB-ARBA"/>
</dbReference>
<evidence type="ECO:0000256" key="5">
    <source>
        <dbReference type="ARBA" id="ARBA00023163"/>
    </source>
</evidence>
<dbReference type="PANTHER" id="PTHR30603:SF14">
    <property type="entry name" value="RNA POLYMERASE SIGMA FACTOR SIGA"/>
    <property type="match status" value="1"/>
</dbReference>
<evidence type="ECO:0000256" key="2">
    <source>
        <dbReference type="ARBA" id="ARBA00023015"/>
    </source>
</evidence>
<organism evidence="7">
    <name type="scientific">Monsonia marlothii</name>
    <dbReference type="NCBI Taxonomy" id="163685"/>
    <lineage>
        <taxon>Eukaryota</taxon>
        <taxon>Viridiplantae</taxon>
        <taxon>Streptophyta</taxon>
        <taxon>Embryophyta</taxon>
        <taxon>Tracheophyta</taxon>
        <taxon>Spermatophyta</taxon>
        <taxon>Magnoliopsida</taxon>
        <taxon>eudicotyledons</taxon>
        <taxon>Gunneridae</taxon>
        <taxon>Pentapetalae</taxon>
        <taxon>rosids</taxon>
        <taxon>malvids</taxon>
        <taxon>Geraniales</taxon>
        <taxon>Geraniaceae</taxon>
        <taxon>Monsonia</taxon>
    </lineage>
</organism>
<dbReference type="InterPro" id="IPR000943">
    <property type="entry name" value="RNA_pol_sigma70"/>
</dbReference>
<evidence type="ECO:0000256" key="1">
    <source>
        <dbReference type="ARBA" id="ARBA00007788"/>
    </source>
</evidence>
<dbReference type="GO" id="GO:0006352">
    <property type="term" value="P:DNA-templated transcription initiation"/>
    <property type="evidence" value="ECO:0007669"/>
    <property type="project" value="InterPro"/>
</dbReference>
<sequence length="500" mass="56440">MMSTAAVIGLSAGKRLLTTSFFCYDVSDKFSVVSDHVLSNYQHAPAMSVITAKKSSNYGPSFPSSNRHKHTVNALKECLDTVSIPSTAEQWPQTSEELEDENSEMEYSVEALLLLQKSMLEKQWNLSTEQKTRKKVSVVCSGTSARQRRISSKRKVTGKSGSLSQIVTSEQLKAIINPEIIQNRFQGYGKGTVSNQRLSHAEVVRLSKKIKVGLSIAKHRLRLQERLGNEPSDKQLAMSLKISTVELQIKLLESSMAREKLAMSNIRLVISIAKKYENMGGDMDDLVQGGLIGLMRGIERFDSTKGCRLSTYVYWWIRQGVSKALIENSTTMKLPSHLYERLNLIREATTKLQEQGITPSVENIAKCLNMTEKKVKNGTMAMKKIISLDREAFPSLNGLPGDTMHNYFADPRPEHDPWHAVQKWALKEEINKIINIALGEREREIIILYYGLNGESLTWEEISKRIGLSRERVRQVGLVALEKLKHIARKRKLEALLVMH</sequence>
<keyword evidence="5" id="KW-0804">Transcription</keyword>
<dbReference type="Pfam" id="PF04539">
    <property type="entry name" value="Sigma70_r3"/>
    <property type="match status" value="1"/>
</dbReference>
<dbReference type="PRINTS" id="PR00046">
    <property type="entry name" value="SIGMA70FCT"/>
</dbReference>
<evidence type="ECO:0000256" key="4">
    <source>
        <dbReference type="ARBA" id="ARBA00023125"/>
    </source>
</evidence>
<dbReference type="PANTHER" id="PTHR30603">
    <property type="entry name" value="RNA POLYMERASE SIGMA FACTOR RPO"/>
    <property type="match status" value="1"/>
</dbReference>
<name>A0A0G2STN9_9ROSI</name>
<evidence type="ECO:0000256" key="3">
    <source>
        <dbReference type="ARBA" id="ARBA00023082"/>
    </source>
</evidence>
<proteinExistence type="evidence at transcript level"/>
<keyword evidence="3" id="KW-0731">Sigma factor</keyword>
<dbReference type="Pfam" id="PF04545">
    <property type="entry name" value="Sigma70_r4"/>
    <property type="match status" value="1"/>
</dbReference>
<dbReference type="CDD" id="cd06171">
    <property type="entry name" value="Sigma70_r4"/>
    <property type="match status" value="1"/>
</dbReference>
<gene>
    <name evidence="7" type="primary">sig1</name>
</gene>
<dbReference type="InterPro" id="IPR007630">
    <property type="entry name" value="RNA_pol_sigma70_r4"/>
</dbReference>
<dbReference type="GO" id="GO:0003677">
    <property type="term" value="F:DNA binding"/>
    <property type="evidence" value="ECO:0007669"/>
    <property type="project" value="UniProtKB-KW"/>
</dbReference>
<dbReference type="InterPro" id="IPR014284">
    <property type="entry name" value="RNA_pol_sigma-70_dom"/>
</dbReference>
<dbReference type="Gene3D" id="1.10.601.10">
    <property type="entry name" value="RNA Polymerase Primary Sigma Factor"/>
    <property type="match status" value="1"/>
</dbReference>
<dbReference type="InterPro" id="IPR013324">
    <property type="entry name" value="RNA_pol_sigma_r3/r4-like"/>
</dbReference>
<reference evidence="7" key="1">
    <citation type="journal article" date="2015" name="Plant Cell">
        <title>Coordinated rates of evolution between interacting plastid and nuclear genes in Geraniaceae.</title>
        <authorList>
            <person name="Zhang J."/>
            <person name="Ruhlman T.A."/>
            <person name="Sabir J."/>
            <person name="Blazier J.C."/>
            <person name="Jansen R.K."/>
        </authorList>
    </citation>
    <scope>NUCLEOTIDE SEQUENCE</scope>
</reference>
<dbReference type="Pfam" id="PF04542">
    <property type="entry name" value="Sigma70_r2"/>
    <property type="match status" value="1"/>
</dbReference>
<dbReference type="NCBIfam" id="TIGR02937">
    <property type="entry name" value="sigma70-ECF"/>
    <property type="match status" value="1"/>
</dbReference>
<dbReference type="PROSITE" id="PS00715">
    <property type="entry name" value="SIGMA70_1"/>
    <property type="match status" value="1"/>
</dbReference>
<protein>
    <submittedName>
        <fullName evidence="7">Sigma factor</fullName>
    </submittedName>
</protein>
<dbReference type="EMBL" id="KJ916866">
    <property type="protein sequence ID" value="AKC88635.1"/>
    <property type="molecule type" value="mRNA"/>
</dbReference>
<dbReference type="InterPro" id="IPR007624">
    <property type="entry name" value="RNA_pol_sigma70_r3"/>
</dbReference>